<dbReference type="InterPro" id="IPR045788">
    <property type="entry name" value="MobC_2"/>
</dbReference>
<organism evidence="1 2">
    <name type="scientific">Pedobacter kyonggii</name>
    <dbReference type="NCBI Taxonomy" id="1926871"/>
    <lineage>
        <taxon>Bacteria</taxon>
        <taxon>Pseudomonadati</taxon>
        <taxon>Bacteroidota</taxon>
        <taxon>Sphingobacteriia</taxon>
        <taxon>Sphingobacteriales</taxon>
        <taxon>Sphingobacteriaceae</taxon>
        <taxon>Pedobacter</taxon>
    </lineage>
</organism>
<accession>A0A4Q9HG93</accession>
<dbReference type="AlphaFoldDB" id="A0A4Q9HG93"/>
<dbReference type="RefSeq" id="WP_131028336.1">
    <property type="nucleotide sequence ID" value="NZ_SIXF01000002.1"/>
</dbReference>
<dbReference type="Proteomes" id="UP000291819">
    <property type="component" value="Unassembled WGS sequence"/>
</dbReference>
<dbReference type="Pfam" id="PF19514">
    <property type="entry name" value="MobC_2"/>
    <property type="match status" value="1"/>
</dbReference>
<evidence type="ECO:0000313" key="1">
    <source>
        <dbReference type="EMBL" id="TBO44256.1"/>
    </source>
</evidence>
<gene>
    <name evidence="1" type="ORF">EYS08_02800</name>
</gene>
<comment type="caution">
    <text evidence="1">The sequence shown here is derived from an EMBL/GenBank/DDBJ whole genome shotgun (WGS) entry which is preliminary data.</text>
</comment>
<dbReference type="EMBL" id="SIXF01000002">
    <property type="protein sequence ID" value="TBO44256.1"/>
    <property type="molecule type" value="Genomic_DNA"/>
</dbReference>
<reference evidence="1 2" key="1">
    <citation type="submission" date="2019-02" db="EMBL/GenBank/DDBJ databases">
        <title>Pedobacter kyonggii whole genome sequence analysis.</title>
        <authorList>
            <person name="Dahal R.H."/>
        </authorList>
    </citation>
    <scope>NUCLEOTIDE SEQUENCE [LARGE SCALE GENOMIC DNA]</scope>
    <source>
        <strain evidence="1 2">K-4-11-1</strain>
    </source>
</reference>
<name>A0A4Q9HG93_9SPHI</name>
<dbReference type="OrthoDB" id="678846at2"/>
<proteinExistence type="predicted"/>
<sequence length="145" mass="17144">MPRPKIKKEEEKLKHYIRIRVDEQTLKRLDKMQKSSDCKGISQLARKILMEEPVQIFHRDISMNGPMEELAMIRKEIRSIGININQQTYHFHTSQRKAARMFYVERTKELYEKIEIKIERLLEITDKLAGKWLQKSSAEKASGGS</sequence>
<keyword evidence="2" id="KW-1185">Reference proteome</keyword>
<protein>
    <submittedName>
        <fullName evidence="1">Mobilization protein</fullName>
    </submittedName>
</protein>
<evidence type="ECO:0000313" key="2">
    <source>
        <dbReference type="Proteomes" id="UP000291819"/>
    </source>
</evidence>